<keyword evidence="2" id="KW-0812">Transmembrane</keyword>
<feature type="transmembrane region" description="Helical" evidence="2">
    <location>
        <begin position="54"/>
        <end position="75"/>
    </location>
</feature>
<feature type="region of interest" description="Disordered" evidence="1">
    <location>
        <begin position="412"/>
        <end position="434"/>
    </location>
</feature>
<feature type="transmembrane region" description="Helical" evidence="2">
    <location>
        <begin position="131"/>
        <end position="151"/>
    </location>
</feature>
<dbReference type="Proteomes" id="UP000799750">
    <property type="component" value="Unassembled WGS sequence"/>
</dbReference>
<organism evidence="3 4">
    <name type="scientific">Lophium mytilinum</name>
    <dbReference type="NCBI Taxonomy" id="390894"/>
    <lineage>
        <taxon>Eukaryota</taxon>
        <taxon>Fungi</taxon>
        <taxon>Dikarya</taxon>
        <taxon>Ascomycota</taxon>
        <taxon>Pezizomycotina</taxon>
        <taxon>Dothideomycetes</taxon>
        <taxon>Pleosporomycetidae</taxon>
        <taxon>Mytilinidiales</taxon>
        <taxon>Mytilinidiaceae</taxon>
        <taxon>Lophium</taxon>
    </lineage>
</organism>
<evidence type="ECO:0000256" key="1">
    <source>
        <dbReference type="SAM" id="MobiDB-lite"/>
    </source>
</evidence>
<dbReference type="EMBL" id="MU004196">
    <property type="protein sequence ID" value="KAF2491021.1"/>
    <property type="molecule type" value="Genomic_DNA"/>
</dbReference>
<dbReference type="InterPro" id="IPR053018">
    <property type="entry name" value="Elsinochrome_Biosynth-Asso"/>
</dbReference>
<gene>
    <name evidence="3" type="ORF">BU16DRAFT_543289</name>
</gene>
<dbReference type="AlphaFoldDB" id="A0A6A6QFR8"/>
<sequence>MAKGLLAGLKGHCPNRTISCDFALYANATHLDDDQKLVPNNDITGTNVIRAFQITSFLALVAAFLLLMDYSYLIFHARYQPPSQTRRDHKKYKRIIHSIDTILHTFSDAALTAGIALAFATLLQSCDLSVYQYNIVCYLLLMAMITHTFAITNIPKWFRKNGWLASLRLIGILLTFCFTWLLYKSRDVKGFPMTAGSAAIMPISCYITGADSLLNHEFFETHNISTALLPQLSGSGSTTQFWGLLIPMTVSFIIGLIFLAVESFSEFLEGRIGFFFRCGITFSNLVVAGAATYYNNKLRTGQEIDEWYLGAKNNDYSFAQLMSLTLLASSVFPLITAFYRKCSFSAREITSDFTLIPLRHMSQRDSNRSGLTFRDSETIDGPRAADTQTKQIVRGIATDLKNDDAAVPLTQYGNGAGPDYSYPGYSGGDSGGYP</sequence>
<evidence type="ECO:0000313" key="4">
    <source>
        <dbReference type="Proteomes" id="UP000799750"/>
    </source>
</evidence>
<name>A0A6A6QFR8_9PEZI</name>
<dbReference type="PANTHER" id="PTHR37577:SF1">
    <property type="entry name" value="INTEGRAL MEMBRANE PROTEIN"/>
    <property type="match status" value="1"/>
</dbReference>
<feature type="transmembrane region" description="Helical" evidence="2">
    <location>
        <begin position="316"/>
        <end position="339"/>
    </location>
</feature>
<dbReference type="PANTHER" id="PTHR37577">
    <property type="entry name" value="INTEGRAL MEMBRANE PROTEIN"/>
    <property type="match status" value="1"/>
</dbReference>
<keyword evidence="4" id="KW-1185">Reference proteome</keyword>
<feature type="transmembrane region" description="Helical" evidence="2">
    <location>
        <begin position="241"/>
        <end position="262"/>
    </location>
</feature>
<feature type="transmembrane region" description="Helical" evidence="2">
    <location>
        <begin position="274"/>
        <end position="296"/>
    </location>
</feature>
<protein>
    <submittedName>
        <fullName evidence="3">Uncharacterized protein</fullName>
    </submittedName>
</protein>
<proteinExistence type="predicted"/>
<feature type="compositionally biased region" description="Gly residues" evidence="1">
    <location>
        <begin position="425"/>
        <end position="434"/>
    </location>
</feature>
<feature type="transmembrane region" description="Helical" evidence="2">
    <location>
        <begin position="95"/>
        <end position="119"/>
    </location>
</feature>
<evidence type="ECO:0000256" key="2">
    <source>
        <dbReference type="SAM" id="Phobius"/>
    </source>
</evidence>
<evidence type="ECO:0000313" key="3">
    <source>
        <dbReference type="EMBL" id="KAF2491021.1"/>
    </source>
</evidence>
<keyword evidence="2" id="KW-1133">Transmembrane helix</keyword>
<keyword evidence="2" id="KW-0472">Membrane</keyword>
<accession>A0A6A6QFR8</accession>
<dbReference type="OrthoDB" id="5427664at2759"/>
<reference evidence="3" key="1">
    <citation type="journal article" date="2020" name="Stud. Mycol.">
        <title>101 Dothideomycetes genomes: a test case for predicting lifestyles and emergence of pathogens.</title>
        <authorList>
            <person name="Haridas S."/>
            <person name="Albert R."/>
            <person name="Binder M."/>
            <person name="Bloem J."/>
            <person name="Labutti K."/>
            <person name="Salamov A."/>
            <person name="Andreopoulos B."/>
            <person name="Baker S."/>
            <person name="Barry K."/>
            <person name="Bills G."/>
            <person name="Bluhm B."/>
            <person name="Cannon C."/>
            <person name="Castanera R."/>
            <person name="Culley D."/>
            <person name="Daum C."/>
            <person name="Ezra D."/>
            <person name="Gonzalez J."/>
            <person name="Henrissat B."/>
            <person name="Kuo A."/>
            <person name="Liang C."/>
            <person name="Lipzen A."/>
            <person name="Lutzoni F."/>
            <person name="Magnuson J."/>
            <person name="Mondo S."/>
            <person name="Nolan M."/>
            <person name="Ohm R."/>
            <person name="Pangilinan J."/>
            <person name="Park H.-J."/>
            <person name="Ramirez L."/>
            <person name="Alfaro M."/>
            <person name="Sun H."/>
            <person name="Tritt A."/>
            <person name="Yoshinaga Y."/>
            <person name="Zwiers L.-H."/>
            <person name="Turgeon B."/>
            <person name="Goodwin S."/>
            <person name="Spatafora J."/>
            <person name="Crous P."/>
            <person name="Grigoriev I."/>
        </authorList>
    </citation>
    <scope>NUCLEOTIDE SEQUENCE</scope>
    <source>
        <strain evidence="3">CBS 269.34</strain>
    </source>
</reference>
<feature type="transmembrane region" description="Helical" evidence="2">
    <location>
        <begin position="163"/>
        <end position="183"/>
    </location>
</feature>